<sequence>MVTSRPSSIYFGYGSNMWIDQMDRRCPENKYLGIARLADWKWFICEKGYANVVRSPGDEVWGLVYEISEADEQNLDGYENVPDNYHKQYHTVTVFDKKHKAEGAAGAATLALIYVDVERTKESSPKTEYIYRMNMAIADALKEGVPEAYIKKYLRAFIPE</sequence>
<feature type="binding site" evidence="4">
    <location>
        <position position="129"/>
    </location>
    <ligand>
        <name>substrate</name>
    </ligand>
</feature>
<dbReference type="GO" id="GO:0003839">
    <property type="term" value="F:gamma-glutamylcyclotransferase activity"/>
    <property type="evidence" value="ECO:0007669"/>
    <property type="project" value="UniProtKB-EC"/>
</dbReference>
<dbReference type="Pfam" id="PF06094">
    <property type="entry name" value="GGACT"/>
    <property type="match status" value="1"/>
</dbReference>
<feature type="domain" description="Gamma-glutamylcyclotransferase AIG2-like" evidence="5">
    <location>
        <begin position="10"/>
        <end position="115"/>
    </location>
</feature>
<dbReference type="CDD" id="cd06661">
    <property type="entry name" value="GGCT_like"/>
    <property type="match status" value="1"/>
</dbReference>
<proteinExistence type="predicted"/>
<organism evidence="6 7">
    <name type="scientific">Agaricus bisporus var. burnettii</name>
    <dbReference type="NCBI Taxonomy" id="192524"/>
    <lineage>
        <taxon>Eukaryota</taxon>
        <taxon>Fungi</taxon>
        <taxon>Dikarya</taxon>
        <taxon>Basidiomycota</taxon>
        <taxon>Agaricomycotina</taxon>
        <taxon>Agaricomycetes</taxon>
        <taxon>Agaricomycetidae</taxon>
        <taxon>Agaricales</taxon>
        <taxon>Agaricineae</taxon>
        <taxon>Agaricaceae</taxon>
        <taxon>Agaricus</taxon>
    </lineage>
</organism>
<evidence type="ECO:0000313" key="6">
    <source>
        <dbReference type="EMBL" id="KAF7778516.1"/>
    </source>
</evidence>
<dbReference type="InterPro" id="IPR017939">
    <property type="entry name" value="G-Glutamylcylcotransferase"/>
</dbReference>
<evidence type="ECO:0000256" key="2">
    <source>
        <dbReference type="ARBA" id="ARBA00023239"/>
    </source>
</evidence>
<dbReference type="SUPFAM" id="SSF110857">
    <property type="entry name" value="Gamma-glutamyl cyclotransferase-like"/>
    <property type="match status" value="1"/>
</dbReference>
<dbReference type="InterPro" id="IPR036568">
    <property type="entry name" value="GGCT-like_sf"/>
</dbReference>
<dbReference type="InterPro" id="IPR009288">
    <property type="entry name" value="AIG2-like_dom"/>
</dbReference>
<evidence type="ECO:0000256" key="4">
    <source>
        <dbReference type="PIRSR" id="PIRSR617939-2"/>
    </source>
</evidence>
<evidence type="ECO:0000256" key="3">
    <source>
        <dbReference type="PIRSR" id="PIRSR617939-1"/>
    </source>
</evidence>
<evidence type="ECO:0000313" key="7">
    <source>
        <dbReference type="Proteomes" id="UP000629468"/>
    </source>
</evidence>
<dbReference type="PANTHER" id="PTHR12935">
    <property type="entry name" value="GAMMA-GLUTAMYLCYCLOTRANSFERASE"/>
    <property type="match status" value="1"/>
</dbReference>
<accession>A0A8H7F633</accession>
<evidence type="ECO:0000259" key="5">
    <source>
        <dbReference type="Pfam" id="PF06094"/>
    </source>
</evidence>
<evidence type="ECO:0000256" key="1">
    <source>
        <dbReference type="ARBA" id="ARBA00012346"/>
    </source>
</evidence>
<dbReference type="AlphaFoldDB" id="A0A8H7F633"/>
<name>A0A8H7F633_AGABI</name>
<dbReference type="PANTHER" id="PTHR12935:SF0">
    <property type="entry name" value="GAMMA-GLUTAMYLCYCLOTRANSFERASE"/>
    <property type="match status" value="1"/>
</dbReference>
<comment type="caution">
    <text evidence="6">The sequence shown here is derived from an EMBL/GenBank/DDBJ whole genome shotgun (WGS) entry which is preliminary data.</text>
</comment>
<keyword evidence="2" id="KW-0456">Lyase</keyword>
<protein>
    <recommendedName>
        <fullName evidence="1">gamma-glutamylcyclotransferase</fullName>
        <ecNumber evidence="1">4.3.2.9</ecNumber>
    </recommendedName>
</protein>
<dbReference type="Proteomes" id="UP000629468">
    <property type="component" value="Unassembled WGS sequence"/>
</dbReference>
<feature type="binding site" evidence="4">
    <location>
        <begin position="10"/>
        <end position="15"/>
    </location>
    <ligand>
        <name>substrate</name>
    </ligand>
</feature>
<dbReference type="EMBL" id="JABXXO010000004">
    <property type="protein sequence ID" value="KAF7778516.1"/>
    <property type="molecule type" value="Genomic_DNA"/>
</dbReference>
<gene>
    <name evidence="6" type="ORF">Agabi119p4_2861</name>
</gene>
<feature type="active site" description="Proton acceptor" evidence="3">
    <location>
        <position position="79"/>
    </location>
</feature>
<dbReference type="EC" id="4.3.2.9" evidence="1"/>
<reference evidence="6 7" key="1">
    <citation type="journal article" name="Sci. Rep.">
        <title>Telomere-to-telomere assembled and centromere annotated genomes of the two main subspecies of the button mushroom Agaricus bisporus reveal especially polymorphic chromosome ends.</title>
        <authorList>
            <person name="Sonnenberg A.S.M."/>
            <person name="Sedaghat-Telgerd N."/>
            <person name="Lavrijssen B."/>
            <person name="Ohm R.A."/>
            <person name="Hendrickx P.M."/>
            <person name="Scholtmeijer K."/>
            <person name="Baars J.J.P."/>
            <person name="van Peer A."/>
        </authorList>
    </citation>
    <scope>NUCLEOTIDE SEQUENCE [LARGE SCALE GENOMIC DNA]</scope>
    <source>
        <strain evidence="6 7">H119_p4</strain>
    </source>
</reference>
<dbReference type="Gene3D" id="3.10.490.10">
    <property type="entry name" value="Gamma-glutamyl cyclotransferase-like"/>
    <property type="match status" value="1"/>
</dbReference>
<dbReference type="InterPro" id="IPR013024">
    <property type="entry name" value="GGCT-like"/>
</dbReference>